<keyword evidence="2" id="KW-0645">Protease</keyword>
<dbReference type="InterPro" id="IPR050626">
    <property type="entry name" value="Peptidase_M16"/>
</dbReference>
<evidence type="ECO:0000256" key="6">
    <source>
        <dbReference type="ARBA" id="ARBA00023049"/>
    </source>
</evidence>
<dbReference type="PANTHER" id="PTHR43690:SF34">
    <property type="entry name" value="ZINC PROTEASE PQQL-LIKE"/>
    <property type="match status" value="1"/>
</dbReference>
<evidence type="ECO:0000256" key="1">
    <source>
        <dbReference type="ARBA" id="ARBA00007261"/>
    </source>
</evidence>
<dbReference type="GO" id="GO:0046872">
    <property type="term" value="F:metal ion binding"/>
    <property type="evidence" value="ECO:0007669"/>
    <property type="project" value="UniProtKB-KW"/>
</dbReference>
<dbReference type="MEROPS" id="M16.A03"/>
<dbReference type="InterPro" id="IPR007863">
    <property type="entry name" value="Peptidase_M16_C"/>
</dbReference>
<dbReference type="OMA" id="PMSGRIH"/>
<dbReference type="STRING" id="296587.C1E6B1"/>
<sequence>MDGLTHLQSPGDTNGTLTPPMSPKSTPGPFSPGSEGRTPTSSEPNTPSKGSIGGAVKSSGWKNLKPYPLDRKWKEQLPLGPKDRHRHGTLPNGMRYYVQKTHKPKDRAALALAVDVGSIAETEEERGVAHLVEHLAFRATESNDNFAIVKFLESIGAEFGACQNAYTSMDETVYELLVPIDKPNVLEQSLDVFAEFATKIRISDGDVNDERGAVMEELRMGRDARGRASEAYWKMLMQGSLYAERLPIGLEKVVREGDPEVFRRFYKKWYRPERMAVVAAGDFENLGAVEKLIKQAFAKCAPAEGQPKENPKVERPLIAPHVEPRITCMVDREATKTSVTVTFKYEASECATPSGFFTKTVEDSFKLALDNRLYKIMRKADPPFFSAACSIEEATRTTTIFSLQIVCEEGKAKQGLEAGLRELTRARLHGFSEQELRIAGAKQLADAEQLFVERDQTYCTSLRDELVGHFLRGEFVVGAEEEARITRACVERVKTSDLKEFAKRLNFNNSCVIRAMEGRALTTEKDIAGAIDTIQREEHAGAITENEMFNVPERLIEEDTLPPPGKIEGERKFPKLGFKIVQLSNGMQVAMKQTDFLDDQVLVRCFARGGLSEVDQKDYLDALYANTIASELGSYGVKPEILADILAGKRCDVAAKTGTYYRKVDGEASPTDIESTLQLIHMLFTSDVKSMLVPEELEAVLRMQEEAIRNRSRDPVSIYNQTIRHLVYGKSFQSQPLRVKDVRKMKPAKACEHFNASFGDPSEFTMVLVGAFDERRVRPMIEKYLGSIQPSPNPKGRVLQVTPAPFKFPRGVVNRDLRVAMVEPMAQASITFPVNIPNPDYNHKTGQATPSLEGSVALTREKLTCVFASSIIERRLLALLRFKFGEIYTCAASTSFAYQDPQARGPYFRGDIMINFSCDPIAGHRLAQLAMEDVGAMQREGPTAEEVTTAVELETRALEVRVQENSYWREYFEALHNSRLSPLMEGDLDQLYQVSERTRKELMDGLTPEMVRAHLLRCVNLKNRVVVVLRPQRPLWQRLLLPSPTTAEGWAVIAGYAGLTVAAVSLYDRYCAKKE</sequence>
<gene>
    <name evidence="12" type="ORF">MICPUN_58603</name>
</gene>
<feature type="transmembrane region" description="Helical" evidence="9">
    <location>
        <begin position="1049"/>
        <end position="1067"/>
    </location>
</feature>
<dbReference type="InParanoid" id="C1E6B1"/>
<feature type="region of interest" description="Disordered" evidence="8">
    <location>
        <begin position="1"/>
        <end position="63"/>
    </location>
</feature>
<name>C1E6B1_MICCC</name>
<dbReference type="RefSeq" id="XP_002502523.1">
    <property type="nucleotide sequence ID" value="XM_002502477.1"/>
</dbReference>
<evidence type="ECO:0000313" key="12">
    <source>
        <dbReference type="EMBL" id="ACO63781.1"/>
    </source>
</evidence>
<dbReference type="InterPro" id="IPR011249">
    <property type="entry name" value="Metalloenz_LuxS/M16"/>
</dbReference>
<keyword evidence="4" id="KW-0378">Hydrolase</keyword>
<evidence type="ECO:0000256" key="5">
    <source>
        <dbReference type="ARBA" id="ARBA00022833"/>
    </source>
</evidence>
<dbReference type="InterPro" id="IPR001431">
    <property type="entry name" value="Pept_M16_Zn_BS"/>
</dbReference>
<dbReference type="KEGG" id="mis:MICPUN_58603"/>
<keyword evidence="5" id="KW-0862">Zinc</keyword>
<evidence type="ECO:0000256" key="7">
    <source>
        <dbReference type="RuleBase" id="RU004447"/>
    </source>
</evidence>
<proteinExistence type="inferred from homology"/>
<dbReference type="Gene3D" id="3.30.830.10">
    <property type="entry name" value="Metalloenzyme, LuxS/M16 peptidase-like"/>
    <property type="match status" value="4"/>
</dbReference>
<dbReference type="eggNOG" id="KOG0959">
    <property type="taxonomic scope" value="Eukaryota"/>
</dbReference>
<dbReference type="PROSITE" id="PS00143">
    <property type="entry name" value="INSULINASE"/>
    <property type="match status" value="1"/>
</dbReference>
<dbReference type="PANTHER" id="PTHR43690">
    <property type="entry name" value="NARDILYSIN"/>
    <property type="match status" value="1"/>
</dbReference>
<evidence type="ECO:0000256" key="3">
    <source>
        <dbReference type="ARBA" id="ARBA00022723"/>
    </source>
</evidence>
<dbReference type="Pfam" id="PF05193">
    <property type="entry name" value="Peptidase_M16_C"/>
    <property type="match status" value="2"/>
</dbReference>
<evidence type="ECO:0000259" key="11">
    <source>
        <dbReference type="Pfam" id="PF05193"/>
    </source>
</evidence>
<feature type="domain" description="Peptidase M16 N-terminal" evidence="10">
    <location>
        <begin position="101"/>
        <end position="220"/>
    </location>
</feature>
<evidence type="ECO:0000256" key="9">
    <source>
        <dbReference type="SAM" id="Phobius"/>
    </source>
</evidence>
<accession>C1E6B1</accession>
<dbReference type="SUPFAM" id="SSF63411">
    <property type="entry name" value="LuxS/MPP-like metallohydrolase"/>
    <property type="match status" value="2"/>
</dbReference>
<evidence type="ECO:0000256" key="2">
    <source>
        <dbReference type="ARBA" id="ARBA00022670"/>
    </source>
</evidence>
<keyword evidence="6" id="KW-0482">Metalloprotease</keyword>
<dbReference type="GO" id="GO:0004222">
    <property type="term" value="F:metalloendopeptidase activity"/>
    <property type="evidence" value="ECO:0007669"/>
    <property type="project" value="InterPro"/>
</dbReference>
<keyword evidence="9" id="KW-1133">Transmembrane helix</keyword>
<evidence type="ECO:0000256" key="4">
    <source>
        <dbReference type="ARBA" id="ARBA00022801"/>
    </source>
</evidence>
<dbReference type="GeneID" id="8243809"/>
<dbReference type="GO" id="GO:0006508">
    <property type="term" value="P:proteolysis"/>
    <property type="evidence" value="ECO:0007669"/>
    <property type="project" value="UniProtKB-KW"/>
</dbReference>
<feature type="compositionally biased region" description="Polar residues" evidence="8">
    <location>
        <begin position="1"/>
        <end position="25"/>
    </location>
</feature>
<keyword evidence="3" id="KW-0479">Metal-binding</keyword>
<reference evidence="12 13" key="1">
    <citation type="journal article" date="2009" name="Science">
        <title>Green evolution and dynamic adaptations revealed by genomes of the marine picoeukaryotes Micromonas.</title>
        <authorList>
            <person name="Worden A.Z."/>
            <person name="Lee J.H."/>
            <person name="Mock T."/>
            <person name="Rouze P."/>
            <person name="Simmons M.P."/>
            <person name="Aerts A.L."/>
            <person name="Allen A.E."/>
            <person name="Cuvelier M.L."/>
            <person name="Derelle E."/>
            <person name="Everett M.V."/>
            <person name="Foulon E."/>
            <person name="Grimwood J."/>
            <person name="Gundlach H."/>
            <person name="Henrissat B."/>
            <person name="Napoli C."/>
            <person name="McDonald S.M."/>
            <person name="Parker M.S."/>
            <person name="Rombauts S."/>
            <person name="Salamov A."/>
            <person name="Von Dassow P."/>
            <person name="Badger J.H."/>
            <person name="Coutinho P.M."/>
            <person name="Demir E."/>
            <person name="Dubchak I."/>
            <person name="Gentemann C."/>
            <person name="Eikrem W."/>
            <person name="Gready J.E."/>
            <person name="John U."/>
            <person name="Lanier W."/>
            <person name="Lindquist E.A."/>
            <person name="Lucas S."/>
            <person name="Mayer K.F."/>
            <person name="Moreau H."/>
            <person name="Not F."/>
            <person name="Otillar R."/>
            <person name="Panaud O."/>
            <person name="Pangilinan J."/>
            <person name="Paulsen I."/>
            <person name="Piegu B."/>
            <person name="Poliakov A."/>
            <person name="Robbens S."/>
            <person name="Schmutz J."/>
            <person name="Toulza E."/>
            <person name="Wyss T."/>
            <person name="Zelensky A."/>
            <person name="Zhou K."/>
            <person name="Armbrust E.V."/>
            <person name="Bhattacharya D."/>
            <person name="Goodenough U.W."/>
            <person name="Van de Peer Y."/>
            <person name="Grigoriev I.V."/>
        </authorList>
    </citation>
    <scope>NUCLEOTIDE SEQUENCE [LARGE SCALE GENOMIC DNA]</scope>
    <source>
        <strain evidence="13">RCC299 / NOUM17</strain>
    </source>
</reference>
<dbReference type="InterPro" id="IPR011765">
    <property type="entry name" value="Pept_M16_N"/>
</dbReference>
<feature type="domain" description="Peptidase M16 C-terminal" evidence="11">
    <location>
        <begin position="259"/>
        <end position="437"/>
    </location>
</feature>
<dbReference type="AlphaFoldDB" id="C1E6B1"/>
<dbReference type="OrthoDB" id="10251424at2759"/>
<feature type="domain" description="Peptidase M16 C-terminal" evidence="11">
    <location>
        <begin position="760"/>
        <end position="951"/>
    </location>
</feature>
<keyword evidence="13" id="KW-1185">Reference proteome</keyword>
<dbReference type="Pfam" id="PF00675">
    <property type="entry name" value="Peptidase_M16"/>
    <property type="match status" value="1"/>
</dbReference>
<comment type="similarity">
    <text evidence="1 7">Belongs to the peptidase M16 family.</text>
</comment>
<evidence type="ECO:0000259" key="10">
    <source>
        <dbReference type="Pfam" id="PF00675"/>
    </source>
</evidence>
<dbReference type="EMBL" id="CP001326">
    <property type="protein sequence ID" value="ACO63781.1"/>
    <property type="molecule type" value="Genomic_DNA"/>
</dbReference>
<keyword evidence="9" id="KW-0812">Transmembrane</keyword>
<keyword evidence="9" id="KW-0472">Membrane</keyword>
<evidence type="ECO:0000313" key="13">
    <source>
        <dbReference type="Proteomes" id="UP000002009"/>
    </source>
</evidence>
<feature type="compositionally biased region" description="Polar residues" evidence="8">
    <location>
        <begin position="37"/>
        <end position="49"/>
    </location>
</feature>
<organism evidence="12 13">
    <name type="scientific">Micromonas commoda (strain RCC299 / NOUM17 / CCMP2709)</name>
    <name type="common">Picoplanktonic green alga</name>
    <dbReference type="NCBI Taxonomy" id="296587"/>
    <lineage>
        <taxon>Eukaryota</taxon>
        <taxon>Viridiplantae</taxon>
        <taxon>Chlorophyta</taxon>
        <taxon>Mamiellophyceae</taxon>
        <taxon>Mamiellales</taxon>
        <taxon>Mamiellaceae</taxon>
        <taxon>Micromonas</taxon>
    </lineage>
</organism>
<dbReference type="Proteomes" id="UP000002009">
    <property type="component" value="Chromosome 5"/>
</dbReference>
<protein>
    <submittedName>
        <fullName evidence="12">Uncharacterized protein</fullName>
    </submittedName>
</protein>
<evidence type="ECO:0000256" key="8">
    <source>
        <dbReference type="SAM" id="MobiDB-lite"/>
    </source>
</evidence>
<feature type="region of interest" description="Disordered" evidence="8">
    <location>
        <begin position="72"/>
        <end position="91"/>
    </location>
</feature>